<organism evidence="1 2">
    <name type="scientific">Agrilus planipennis</name>
    <name type="common">Emerald ash borer</name>
    <name type="synonym">Agrilus marcopoli</name>
    <dbReference type="NCBI Taxonomy" id="224129"/>
    <lineage>
        <taxon>Eukaryota</taxon>
        <taxon>Metazoa</taxon>
        <taxon>Ecdysozoa</taxon>
        <taxon>Arthropoda</taxon>
        <taxon>Hexapoda</taxon>
        <taxon>Insecta</taxon>
        <taxon>Pterygota</taxon>
        <taxon>Neoptera</taxon>
        <taxon>Endopterygota</taxon>
        <taxon>Coleoptera</taxon>
        <taxon>Polyphaga</taxon>
        <taxon>Elateriformia</taxon>
        <taxon>Buprestoidea</taxon>
        <taxon>Buprestidae</taxon>
        <taxon>Agrilinae</taxon>
        <taxon>Agrilus</taxon>
    </lineage>
</organism>
<gene>
    <name evidence="2" type="primary">LOC112905820</name>
</gene>
<dbReference type="InterPro" id="IPR043502">
    <property type="entry name" value="DNA/RNA_pol_sf"/>
</dbReference>
<dbReference type="InParanoid" id="A0A7F5RFL5"/>
<dbReference type="RefSeq" id="XP_025834767.1">
    <property type="nucleotide sequence ID" value="XM_025978982.1"/>
</dbReference>
<sequence>MLKLTGVELELLTDIDMIMFLERGIRGGVSQACNRYGKANNKYMGSSFNANEPISYLMYFDVNNLYGYAMSFPLPEGKFEWVDDVYSIVINDIPDDGEYGYIFEIDLIYPVKLHKKHRDLPLLPEHLIPPASNSKMHKLMTTLYDKKNYIIHYRNLKQALNLGIEIEKVHRVLKFKQSPWLKKYVDLNTSLRQASRNDFERNFYKLMNNAVFGKTMENVRKYKDVKLVTKWSGRYGANYYISQPNFHSCTIFDENMVLIEMKRLNVTFNKPIYIGFCILDISKTILYDFHYNYIQNKFCERAKLLYTDTDSLIYQFFVDDIYQHIKHDIHKFDTSDYPPNNIYNIPLKNKKVLGLVKDELCGKIFSEFIALRSKMYAIKLYNGNDKEKSDVEVRKKSKGITRAAIRKITFEDYFKCLFHNRTTEASQTLILSKKHKVHTVRQKKVALSPHDDKRMVNYIYTDTYPWGYKDSI</sequence>
<accession>A0A7F5RFL5</accession>
<proteinExistence type="predicted"/>
<name>A0A7F5RFL5_AGRPL</name>
<dbReference type="KEGG" id="apln:112905820"/>
<dbReference type="Proteomes" id="UP000192223">
    <property type="component" value="Unplaced"/>
</dbReference>
<protein>
    <submittedName>
        <fullName evidence="2">Uncharacterized protein LOC112905820</fullName>
    </submittedName>
</protein>
<dbReference type="GeneID" id="112905820"/>
<reference evidence="2" key="1">
    <citation type="submission" date="2025-08" db="UniProtKB">
        <authorList>
            <consortium name="RefSeq"/>
        </authorList>
    </citation>
    <scope>IDENTIFICATION</scope>
    <source>
        <tissue evidence="2">Entire body</tissue>
    </source>
</reference>
<dbReference type="GO" id="GO:0071897">
    <property type="term" value="P:DNA biosynthetic process"/>
    <property type="evidence" value="ECO:0007669"/>
    <property type="project" value="UniProtKB-ARBA"/>
</dbReference>
<dbReference type="InterPro" id="IPR023211">
    <property type="entry name" value="DNA_pol_palm_dom_sf"/>
</dbReference>
<dbReference type="SUPFAM" id="SSF56672">
    <property type="entry name" value="DNA/RNA polymerases"/>
    <property type="match status" value="1"/>
</dbReference>
<evidence type="ECO:0000313" key="1">
    <source>
        <dbReference type="Proteomes" id="UP000192223"/>
    </source>
</evidence>
<dbReference type="PANTHER" id="PTHR31511:SF12">
    <property type="entry name" value="RHO TERMINATION FACTOR N-TERMINAL DOMAIN-CONTAINING PROTEIN"/>
    <property type="match status" value="1"/>
</dbReference>
<dbReference type="PANTHER" id="PTHR31511">
    <property type="entry name" value="PROTEIN CBG23764"/>
    <property type="match status" value="1"/>
</dbReference>
<dbReference type="AlphaFoldDB" id="A0A7F5RFL5"/>
<keyword evidence="1" id="KW-1185">Reference proteome</keyword>
<dbReference type="Gene3D" id="3.90.1600.10">
    <property type="entry name" value="Palm domain of DNA polymerase"/>
    <property type="match status" value="1"/>
</dbReference>
<dbReference type="OrthoDB" id="414982at2759"/>
<evidence type="ECO:0000313" key="2">
    <source>
        <dbReference type="RefSeq" id="XP_025834767.1"/>
    </source>
</evidence>